<dbReference type="SUPFAM" id="SSF111342">
    <property type="entry name" value="CbiD-like"/>
    <property type="match status" value="1"/>
</dbReference>
<protein>
    <recommendedName>
        <fullName evidence="5">Cobalt-precorrin-5B C(1)-methyltransferase</fullName>
        <ecNumber evidence="5">2.1.1.195</ecNumber>
    </recommendedName>
    <alternativeName>
        <fullName evidence="5">Cobalt-precorrin-6A synthase</fullName>
    </alternativeName>
</protein>
<comment type="pathway">
    <text evidence="5">Cofactor biosynthesis; adenosylcobalamin biosynthesis; cob(II)yrinate a,c-diamide from sirohydrochlorin (anaerobic route): step 6/10.</text>
</comment>
<dbReference type="Pfam" id="PF01888">
    <property type="entry name" value="CbiD"/>
    <property type="match status" value="1"/>
</dbReference>
<dbReference type="PIRSF" id="PIRSF026782">
    <property type="entry name" value="CbiD"/>
    <property type="match status" value="1"/>
</dbReference>
<dbReference type="EC" id="2.1.1.195" evidence="5"/>
<sequence>MSKLRSGYTTGACAAAATKTATLMLLGGSSPQQVNIPFPDGERHSFLVHTCVLEGETAWASVIKDAGDDPDVTNGAEIIAVVKKVSKFRKGEVGEGDEAVVIRAGSGVGTITKPGLPIPVGEPAVNPVPRQMIRDAMAEAINETVASSIDLLSLVVTISVRDGEALAEKTLNRRLGIIGGLSILGTTGIVRPVSAKAWTDTIDASMKVARAAGLDEVVLSTGRTSEAAAQKLLQLPEEAQVMMGDYFEYALQAAGRHGFGKIHLAGMWAKILKGALCIPQTHVRNGALEMEQAADLLGELGLEQDRVALMKQANTAREILQRLQGQGRDELVRTVCRKARQYAEECSGLPVSVYLVTSEDGVIEQV</sequence>
<keyword evidence="3 5" id="KW-0808">Transferase</keyword>
<evidence type="ECO:0000256" key="4">
    <source>
        <dbReference type="ARBA" id="ARBA00022691"/>
    </source>
</evidence>
<dbReference type="InterPro" id="IPR002748">
    <property type="entry name" value="CbiD"/>
</dbReference>
<proteinExistence type="inferred from homology"/>
<dbReference type="HAMAP" id="MF_00787">
    <property type="entry name" value="CbiD"/>
    <property type="match status" value="1"/>
</dbReference>
<reference evidence="6" key="2">
    <citation type="submission" date="2024-06" db="EMBL/GenBank/DDBJ databases">
        <authorList>
            <person name="Plum-Jensen L.E."/>
            <person name="Schramm A."/>
            <person name="Marshall I.P.G."/>
        </authorList>
    </citation>
    <scope>NUCLEOTIDE SEQUENCE</scope>
    <source>
        <strain evidence="6">Rat1</strain>
    </source>
</reference>
<comment type="function">
    <text evidence="5">Catalyzes the methylation of C-1 in cobalt-precorrin-5B to form cobalt-precorrin-6A.</text>
</comment>
<reference evidence="6" key="1">
    <citation type="journal article" date="2024" name="Syst. Appl. Microbiol.">
        <title>First single-strain enrichments of Electrothrix cable bacteria, description of E. aestuarii sp. nov. and E. rattekaaiensis sp. nov., and proposal of a cable bacteria taxonomy following the rules of the SeqCode.</title>
        <authorList>
            <person name="Plum-Jensen L.E."/>
            <person name="Schramm A."/>
            <person name="Marshall I.P.G."/>
        </authorList>
    </citation>
    <scope>NUCLEOTIDE SEQUENCE</scope>
    <source>
        <strain evidence="6">Rat1</strain>
    </source>
</reference>
<comment type="similarity">
    <text evidence="5">Belongs to the CbiD family.</text>
</comment>
<dbReference type="EMBL" id="CP159373">
    <property type="protein sequence ID" value="XCN71670.1"/>
    <property type="molecule type" value="Genomic_DNA"/>
</dbReference>
<dbReference type="GO" id="GO:0032259">
    <property type="term" value="P:methylation"/>
    <property type="evidence" value="ECO:0007669"/>
    <property type="project" value="UniProtKB-KW"/>
</dbReference>
<dbReference type="GO" id="GO:0019251">
    <property type="term" value="P:anaerobic cobalamin biosynthetic process"/>
    <property type="evidence" value="ECO:0007669"/>
    <property type="project" value="UniProtKB-UniRule"/>
</dbReference>
<dbReference type="PANTHER" id="PTHR35863">
    <property type="entry name" value="COBALT-PRECORRIN-5B C(1)-METHYLTRANSFERASE"/>
    <property type="match status" value="1"/>
</dbReference>
<dbReference type="Gene3D" id="3.30.2110.10">
    <property type="entry name" value="CbiD-like"/>
    <property type="match status" value="1"/>
</dbReference>
<name>A0AAU8LQB0_9BACT</name>
<dbReference type="InterPro" id="IPR036074">
    <property type="entry name" value="CbiD_sf"/>
</dbReference>
<comment type="catalytic activity">
    <reaction evidence="5">
        <text>Co-precorrin-5B + S-adenosyl-L-methionine = Co-precorrin-6A + S-adenosyl-L-homocysteine</text>
        <dbReference type="Rhea" id="RHEA:26285"/>
        <dbReference type="ChEBI" id="CHEBI:57856"/>
        <dbReference type="ChEBI" id="CHEBI:59789"/>
        <dbReference type="ChEBI" id="CHEBI:60063"/>
        <dbReference type="ChEBI" id="CHEBI:60064"/>
        <dbReference type="EC" id="2.1.1.195"/>
    </reaction>
</comment>
<dbReference type="AlphaFoldDB" id="A0AAU8LQB0"/>
<evidence type="ECO:0000256" key="2">
    <source>
        <dbReference type="ARBA" id="ARBA00022603"/>
    </source>
</evidence>
<keyword evidence="2 5" id="KW-0489">Methyltransferase</keyword>
<dbReference type="PANTHER" id="PTHR35863:SF1">
    <property type="entry name" value="COBALT-PRECORRIN-5B C(1)-METHYLTRANSFERASE"/>
    <property type="match status" value="1"/>
</dbReference>
<evidence type="ECO:0000313" key="6">
    <source>
        <dbReference type="EMBL" id="XCN71670.1"/>
    </source>
</evidence>
<dbReference type="NCBIfam" id="TIGR00312">
    <property type="entry name" value="cbiD"/>
    <property type="match status" value="1"/>
</dbReference>
<evidence type="ECO:0000256" key="3">
    <source>
        <dbReference type="ARBA" id="ARBA00022679"/>
    </source>
</evidence>
<gene>
    <name evidence="5 6" type="primary">cbiD</name>
    <name evidence="6" type="ORF">Q3M24_15320</name>
</gene>
<dbReference type="NCBIfam" id="NF000849">
    <property type="entry name" value="PRK00075.1-1"/>
    <property type="match status" value="1"/>
</dbReference>
<dbReference type="KEGG" id="eaj:Q3M24_15320"/>
<keyword evidence="4 5" id="KW-0949">S-adenosyl-L-methionine</keyword>
<keyword evidence="1 5" id="KW-0169">Cobalamin biosynthesis</keyword>
<evidence type="ECO:0000256" key="5">
    <source>
        <dbReference type="HAMAP-Rule" id="MF_00787"/>
    </source>
</evidence>
<evidence type="ECO:0000256" key="1">
    <source>
        <dbReference type="ARBA" id="ARBA00022573"/>
    </source>
</evidence>
<organism evidence="6">
    <name type="scientific">Candidatus Electrothrix aestuarii</name>
    <dbReference type="NCBI Taxonomy" id="3062594"/>
    <lineage>
        <taxon>Bacteria</taxon>
        <taxon>Pseudomonadati</taxon>
        <taxon>Thermodesulfobacteriota</taxon>
        <taxon>Desulfobulbia</taxon>
        <taxon>Desulfobulbales</taxon>
        <taxon>Desulfobulbaceae</taxon>
        <taxon>Candidatus Electrothrix</taxon>
    </lineage>
</organism>
<accession>A0AAU8LQB0</accession>
<dbReference type="GO" id="GO:0008168">
    <property type="term" value="F:methyltransferase activity"/>
    <property type="evidence" value="ECO:0007669"/>
    <property type="project" value="UniProtKB-UniRule"/>
</dbReference>